<evidence type="ECO:0000256" key="14">
    <source>
        <dbReference type="ARBA" id="ARBA00022989"/>
    </source>
</evidence>
<keyword evidence="8 18" id="KW-0812">Transmembrane</keyword>
<keyword evidence="14 18" id="KW-1133">Transmembrane helix</keyword>
<evidence type="ECO:0000256" key="3">
    <source>
        <dbReference type="ARBA" id="ARBA00004906"/>
    </source>
</evidence>
<evidence type="ECO:0000256" key="2">
    <source>
        <dbReference type="ARBA" id="ARBA00004585"/>
    </source>
</evidence>
<reference evidence="20 21" key="1">
    <citation type="journal article" date="2020" name="IScience">
        <title>Genome Sequencing of the Endangered Kingdonia uniflora (Circaeasteraceae, Ranunculales) Reveals Potential Mechanisms of Evolutionary Specialization.</title>
        <authorList>
            <person name="Sun Y."/>
            <person name="Deng T."/>
            <person name="Zhang A."/>
            <person name="Moore M.J."/>
            <person name="Landis J.B."/>
            <person name="Lin N."/>
            <person name="Zhang H."/>
            <person name="Zhang X."/>
            <person name="Huang J."/>
            <person name="Zhang X."/>
            <person name="Sun H."/>
            <person name="Wang H."/>
        </authorList>
    </citation>
    <scope>NUCLEOTIDE SEQUENCE [LARGE SCALE GENOMIC DNA]</scope>
    <source>
        <strain evidence="20">TB1705</strain>
        <tissue evidence="20">Leaf</tissue>
    </source>
</reference>
<evidence type="ECO:0000256" key="17">
    <source>
        <dbReference type="SAM" id="MobiDB-lite"/>
    </source>
</evidence>
<dbReference type="AlphaFoldDB" id="A0A7J7MJ76"/>
<evidence type="ECO:0000259" key="19">
    <source>
        <dbReference type="Pfam" id="PF04757"/>
    </source>
</evidence>
<dbReference type="Pfam" id="PF04757">
    <property type="entry name" value="Pex2_Pex12"/>
    <property type="match status" value="1"/>
</dbReference>
<proteinExistence type="inferred from homology"/>
<evidence type="ECO:0000256" key="15">
    <source>
        <dbReference type="ARBA" id="ARBA00023136"/>
    </source>
</evidence>
<keyword evidence="10" id="KW-0863">Zinc-finger</keyword>
<dbReference type="GO" id="GO:0016558">
    <property type="term" value="P:protein import into peroxisome matrix"/>
    <property type="evidence" value="ECO:0007669"/>
    <property type="project" value="InterPro"/>
</dbReference>
<keyword evidence="9" id="KW-0479">Metal-binding</keyword>
<comment type="pathway">
    <text evidence="3">Protein modification; protein ubiquitination.</text>
</comment>
<evidence type="ECO:0000313" key="20">
    <source>
        <dbReference type="EMBL" id="KAF6154936.1"/>
    </source>
</evidence>
<dbReference type="InterPro" id="IPR006845">
    <property type="entry name" value="Pex_N"/>
</dbReference>
<evidence type="ECO:0000256" key="10">
    <source>
        <dbReference type="ARBA" id="ARBA00022771"/>
    </source>
</evidence>
<keyword evidence="15 18" id="KW-0472">Membrane</keyword>
<evidence type="ECO:0000256" key="11">
    <source>
        <dbReference type="ARBA" id="ARBA00022786"/>
    </source>
</evidence>
<keyword evidence="16" id="KW-0576">Peroxisome</keyword>
<feature type="domain" description="Pex N-terminal" evidence="19">
    <location>
        <begin position="140"/>
        <end position="181"/>
    </location>
</feature>
<protein>
    <recommendedName>
        <fullName evidence="5">RING-type E3 ubiquitin transferase</fullName>
        <ecNumber evidence="5">2.3.2.27</ecNumber>
    </recommendedName>
</protein>
<dbReference type="OrthoDB" id="6270329at2759"/>
<accession>A0A7J7MJ76</accession>
<keyword evidence="6" id="KW-0813">Transport</keyword>
<dbReference type="InterPro" id="IPR025654">
    <property type="entry name" value="PEX2/10"/>
</dbReference>
<evidence type="ECO:0000256" key="5">
    <source>
        <dbReference type="ARBA" id="ARBA00012483"/>
    </source>
</evidence>
<comment type="catalytic activity">
    <reaction evidence="1">
        <text>S-ubiquitinyl-[E2 ubiquitin-conjugating enzyme]-L-cysteine + [acceptor protein]-L-lysine = [E2 ubiquitin-conjugating enzyme]-L-cysteine + N(6)-ubiquitinyl-[acceptor protein]-L-lysine.</text>
        <dbReference type="EC" id="2.3.2.27"/>
    </reaction>
</comment>
<dbReference type="PANTHER" id="PTHR23350:SF0">
    <property type="entry name" value="PEROXISOME BIOGENESIS FACTOR 10"/>
    <property type="match status" value="1"/>
</dbReference>
<evidence type="ECO:0000256" key="1">
    <source>
        <dbReference type="ARBA" id="ARBA00000900"/>
    </source>
</evidence>
<keyword evidence="12" id="KW-0862">Zinc</keyword>
<evidence type="ECO:0000256" key="7">
    <source>
        <dbReference type="ARBA" id="ARBA00022679"/>
    </source>
</evidence>
<comment type="subcellular location">
    <subcellularLocation>
        <location evidence="2">Peroxisome membrane</location>
        <topology evidence="2">Multi-pass membrane protein</topology>
    </subcellularLocation>
</comment>
<feature type="compositionally biased region" description="Polar residues" evidence="17">
    <location>
        <begin position="69"/>
        <end position="89"/>
    </location>
</feature>
<evidence type="ECO:0000256" key="16">
    <source>
        <dbReference type="ARBA" id="ARBA00023140"/>
    </source>
</evidence>
<keyword evidence="13" id="KW-0653">Protein transport</keyword>
<comment type="similarity">
    <text evidence="4">Belongs to the pex2/pex10/pex12 family.</text>
</comment>
<evidence type="ECO:0000256" key="13">
    <source>
        <dbReference type="ARBA" id="ARBA00022927"/>
    </source>
</evidence>
<evidence type="ECO:0000256" key="4">
    <source>
        <dbReference type="ARBA" id="ARBA00008704"/>
    </source>
</evidence>
<organism evidence="20 21">
    <name type="scientific">Kingdonia uniflora</name>
    <dbReference type="NCBI Taxonomy" id="39325"/>
    <lineage>
        <taxon>Eukaryota</taxon>
        <taxon>Viridiplantae</taxon>
        <taxon>Streptophyta</taxon>
        <taxon>Embryophyta</taxon>
        <taxon>Tracheophyta</taxon>
        <taxon>Spermatophyta</taxon>
        <taxon>Magnoliopsida</taxon>
        <taxon>Ranunculales</taxon>
        <taxon>Circaeasteraceae</taxon>
        <taxon>Kingdonia</taxon>
    </lineage>
</organism>
<evidence type="ECO:0000256" key="8">
    <source>
        <dbReference type="ARBA" id="ARBA00022692"/>
    </source>
</evidence>
<dbReference type="EMBL" id="JACGCM010001448">
    <property type="protein sequence ID" value="KAF6154936.1"/>
    <property type="molecule type" value="Genomic_DNA"/>
</dbReference>
<feature type="transmembrane region" description="Helical" evidence="18">
    <location>
        <begin position="33"/>
        <end position="55"/>
    </location>
</feature>
<dbReference type="GO" id="GO:0005778">
    <property type="term" value="C:peroxisomal membrane"/>
    <property type="evidence" value="ECO:0007669"/>
    <property type="project" value="UniProtKB-SubCell"/>
</dbReference>
<dbReference type="GO" id="GO:0008270">
    <property type="term" value="F:zinc ion binding"/>
    <property type="evidence" value="ECO:0007669"/>
    <property type="project" value="UniProtKB-KW"/>
</dbReference>
<gene>
    <name evidence="20" type="ORF">GIB67_018373</name>
</gene>
<keyword evidence="21" id="KW-1185">Reference proteome</keyword>
<comment type="caution">
    <text evidence="20">The sequence shown here is derived from an EMBL/GenBank/DDBJ whole genome shotgun (WGS) entry which is preliminary data.</text>
</comment>
<evidence type="ECO:0000256" key="12">
    <source>
        <dbReference type="ARBA" id="ARBA00022833"/>
    </source>
</evidence>
<evidence type="ECO:0000313" key="21">
    <source>
        <dbReference type="Proteomes" id="UP000541444"/>
    </source>
</evidence>
<keyword evidence="11" id="KW-0833">Ubl conjugation pathway</keyword>
<feature type="region of interest" description="Disordered" evidence="17">
    <location>
        <begin position="65"/>
        <end position="89"/>
    </location>
</feature>
<dbReference type="GO" id="GO:0061630">
    <property type="term" value="F:ubiquitin protein ligase activity"/>
    <property type="evidence" value="ECO:0007669"/>
    <property type="project" value="UniProtKB-EC"/>
</dbReference>
<dbReference type="Proteomes" id="UP000541444">
    <property type="component" value="Unassembled WGS sequence"/>
</dbReference>
<sequence>MTSSMNDHKAIIGIIGKRETQPHGELQPHGIRYLILLALLLVSSHFITCWEFFLLQPGTPSARPYEAPTLSSDWSKTHGSNYSEPGTPQLSSPAYANAPSPYVPSTPGIQPITPGSACYLPGTPGVQPMTPGGVMPPVIGTRVVVAYQSETKLLGQMLYYVLTTGSGQQTLGEEYCYITQEYELRCNYTRGKFSMLDFIKFAQLLNFTFTVGSKKLKMKLYVTLED</sequence>
<evidence type="ECO:0000256" key="18">
    <source>
        <dbReference type="SAM" id="Phobius"/>
    </source>
</evidence>
<evidence type="ECO:0000256" key="9">
    <source>
        <dbReference type="ARBA" id="ARBA00022723"/>
    </source>
</evidence>
<dbReference type="EC" id="2.3.2.27" evidence="5"/>
<keyword evidence="7" id="KW-0808">Transferase</keyword>
<evidence type="ECO:0000256" key="6">
    <source>
        <dbReference type="ARBA" id="ARBA00022448"/>
    </source>
</evidence>
<name>A0A7J7MJ76_9MAGN</name>
<dbReference type="PANTHER" id="PTHR23350">
    <property type="entry name" value="PEROXISOME ASSEMBLY PROTEIN 10"/>
    <property type="match status" value="1"/>
</dbReference>